<dbReference type="OrthoDB" id="1770627at2"/>
<sequence>MNQAAEPKRNHQDTVFRMLFSEKENAIELFNALEDTNYGPDTEVEFTTLEDAVYTNLKNDLGFIIDKQFIILTEHQAAINHNMPLRQLEYIARTYEKLVDAVALYGSKRVKIPTPEFFVVYTGSQKWKTTTLRLSDSFLHKPPENSVELVVKIIKMHYNNDDEQSQKVLERSEKLRGYSLLLECIKDYRSQGKDAKEAVNMAIQRCISEGILKDFLEKNSPEVGSMLFKEITSEEFAEIRAKEAAEEYYNKGRSEGIELGITNLIAAYREFHLSDDQILKKLIEKYQIEETEALAYLEKSK</sequence>
<dbReference type="EMBL" id="QRMS01000002">
    <property type="protein sequence ID" value="RHJ88105.1"/>
    <property type="molecule type" value="Genomic_DNA"/>
</dbReference>
<dbReference type="RefSeq" id="WP_067541625.1">
    <property type="nucleotide sequence ID" value="NZ_AP025567.1"/>
</dbReference>
<dbReference type="STRING" id="1776384.GCA_900086585_03669"/>
<protein>
    <submittedName>
        <fullName evidence="1">Uncharacterized protein</fullName>
    </submittedName>
</protein>
<dbReference type="Proteomes" id="UP000284841">
    <property type="component" value="Unassembled WGS sequence"/>
</dbReference>
<comment type="caution">
    <text evidence="1">The sequence shown here is derived from an EMBL/GenBank/DDBJ whole genome shotgun (WGS) entry which is preliminary data.</text>
</comment>
<accession>A0A415E3J2</accession>
<gene>
    <name evidence="1" type="ORF">DW099_06705</name>
</gene>
<keyword evidence="2" id="KW-1185">Reference proteome</keyword>
<dbReference type="AlphaFoldDB" id="A0A415E3J2"/>
<proteinExistence type="predicted"/>
<evidence type="ECO:0000313" key="1">
    <source>
        <dbReference type="EMBL" id="RHJ88105.1"/>
    </source>
</evidence>
<name>A0A415E3J2_9FIRM</name>
<evidence type="ECO:0000313" key="2">
    <source>
        <dbReference type="Proteomes" id="UP000284841"/>
    </source>
</evidence>
<organism evidence="1 2">
    <name type="scientific">Emergencia timonensis</name>
    <dbReference type="NCBI Taxonomy" id="1776384"/>
    <lineage>
        <taxon>Bacteria</taxon>
        <taxon>Bacillati</taxon>
        <taxon>Bacillota</taxon>
        <taxon>Clostridia</taxon>
        <taxon>Peptostreptococcales</taxon>
        <taxon>Anaerovoracaceae</taxon>
        <taxon>Emergencia</taxon>
    </lineage>
</organism>
<reference evidence="1 2" key="1">
    <citation type="submission" date="2018-08" db="EMBL/GenBank/DDBJ databases">
        <title>A genome reference for cultivated species of the human gut microbiota.</title>
        <authorList>
            <person name="Zou Y."/>
            <person name="Xue W."/>
            <person name="Luo G."/>
        </authorList>
    </citation>
    <scope>NUCLEOTIDE SEQUENCE [LARGE SCALE GENOMIC DNA]</scope>
    <source>
        <strain evidence="1 2">AM07-24</strain>
    </source>
</reference>
<dbReference type="GeneID" id="83005957"/>